<dbReference type="EMBL" id="JAUCGR010000002">
    <property type="protein sequence ID" value="MDM7831826.1"/>
    <property type="molecule type" value="Genomic_DNA"/>
</dbReference>
<comment type="caution">
    <text evidence="2">The sequence shown here is derived from an EMBL/GenBank/DDBJ whole genome shotgun (WGS) entry which is preliminary data.</text>
</comment>
<dbReference type="RefSeq" id="WP_289447240.1">
    <property type="nucleotide sequence ID" value="NZ_JAUCGR010000002.1"/>
</dbReference>
<feature type="region of interest" description="Disordered" evidence="1">
    <location>
        <begin position="169"/>
        <end position="271"/>
    </location>
</feature>
<proteinExistence type="predicted"/>
<feature type="compositionally biased region" description="Basic and acidic residues" evidence="1">
    <location>
        <begin position="56"/>
        <end position="68"/>
    </location>
</feature>
<organism evidence="2 3">
    <name type="scientific">Cellulomonas edaphi</name>
    <dbReference type="NCBI Taxonomy" id="3053468"/>
    <lineage>
        <taxon>Bacteria</taxon>
        <taxon>Bacillati</taxon>
        <taxon>Actinomycetota</taxon>
        <taxon>Actinomycetes</taxon>
        <taxon>Micrococcales</taxon>
        <taxon>Cellulomonadaceae</taxon>
        <taxon>Cellulomonas</taxon>
    </lineage>
</organism>
<name>A0ABT7S873_9CELL</name>
<protein>
    <submittedName>
        <fullName evidence="2">Uncharacterized protein</fullName>
    </submittedName>
</protein>
<accession>A0ABT7S873</accession>
<reference evidence="2 3" key="1">
    <citation type="submission" date="2023-06" db="EMBL/GenBank/DDBJ databases">
        <title>Cellulomonas sp. MW9 Whole genome sequence.</title>
        <authorList>
            <person name="Park S."/>
        </authorList>
    </citation>
    <scope>NUCLEOTIDE SEQUENCE [LARGE SCALE GENOMIC DNA]</scope>
    <source>
        <strain evidence="2 3">MW9</strain>
    </source>
</reference>
<evidence type="ECO:0000313" key="2">
    <source>
        <dbReference type="EMBL" id="MDM7831826.1"/>
    </source>
</evidence>
<feature type="compositionally biased region" description="Basic and acidic residues" evidence="1">
    <location>
        <begin position="169"/>
        <end position="179"/>
    </location>
</feature>
<dbReference type="Proteomes" id="UP001321453">
    <property type="component" value="Unassembled WGS sequence"/>
</dbReference>
<sequence length="271" mass="28865">MRAGLGPGACQAAVQDESRQVGQCLPSALRRRPVVVLGRRRHDGVERAAQGSAVVRGEETAQEHASGRLGERDELALGGRDVAPLVRLGVGGGGPALHEARERVCPEVARARDEVGLAALRVGVGQRLAPRLRRGGVTGEGERVVKRKLAGGGGLACATELAGERAAEADELPRADVRHPPARGQPGADRPAAVRRPPAIGLDDRNETRGEAGQAPREPVQLHELVRGVPTVERRDGELVQGVHARRHRREQLRAIHGRPPPRSNKCTNEV</sequence>
<evidence type="ECO:0000313" key="3">
    <source>
        <dbReference type="Proteomes" id="UP001321453"/>
    </source>
</evidence>
<feature type="compositionally biased region" description="Basic and acidic residues" evidence="1">
    <location>
        <begin position="220"/>
        <end position="238"/>
    </location>
</feature>
<feature type="region of interest" description="Disordered" evidence="1">
    <location>
        <begin position="49"/>
        <end position="68"/>
    </location>
</feature>
<evidence type="ECO:0000256" key="1">
    <source>
        <dbReference type="SAM" id="MobiDB-lite"/>
    </source>
</evidence>
<gene>
    <name evidence="2" type="ORF">QRT05_10820</name>
</gene>
<feature type="compositionally biased region" description="Low complexity" evidence="1">
    <location>
        <begin position="190"/>
        <end position="199"/>
    </location>
</feature>
<keyword evidence="3" id="KW-1185">Reference proteome</keyword>